<dbReference type="InterPro" id="IPR026961">
    <property type="entry name" value="PGG_dom"/>
</dbReference>
<evidence type="ECO:0000259" key="2">
    <source>
        <dbReference type="Pfam" id="PF13962"/>
    </source>
</evidence>
<evidence type="ECO:0000313" key="4">
    <source>
        <dbReference type="Proteomes" id="UP000235145"/>
    </source>
</evidence>
<proteinExistence type="predicted"/>
<dbReference type="AlphaFoldDB" id="A0A9R1WT30"/>
<dbReference type="Pfam" id="PF13962">
    <property type="entry name" value="PGG"/>
    <property type="match status" value="1"/>
</dbReference>
<dbReference type="PANTHER" id="PTHR24177">
    <property type="entry name" value="CASKIN"/>
    <property type="match status" value="1"/>
</dbReference>
<name>A0A9R1WT30_LACSA</name>
<feature type="domain" description="PGG" evidence="2">
    <location>
        <begin position="103"/>
        <end position="216"/>
    </location>
</feature>
<evidence type="ECO:0000256" key="1">
    <source>
        <dbReference type="SAM" id="Phobius"/>
    </source>
</evidence>
<feature type="transmembrane region" description="Helical" evidence="1">
    <location>
        <begin position="224"/>
        <end position="249"/>
    </location>
</feature>
<dbReference type="PANTHER" id="PTHR24177:SF474">
    <property type="entry name" value="ANKYRIN REPEAT-CONTAINING DOMAIN, PGG DOMAIN, ANKYRIN REPEAT-CONTAINING DOMAIN SUPERFAMILY"/>
    <property type="match status" value="1"/>
</dbReference>
<keyword evidence="1" id="KW-1133">Transmembrane helix</keyword>
<accession>A0A9R1WT30</accession>
<comment type="caution">
    <text evidence="3">The sequence shown here is derived from an EMBL/GenBank/DDBJ whole genome shotgun (WGS) entry which is preliminary data.</text>
</comment>
<dbReference type="EMBL" id="NBSK02000009">
    <property type="protein sequence ID" value="KAJ0185057.1"/>
    <property type="molecule type" value="Genomic_DNA"/>
</dbReference>
<evidence type="ECO:0000313" key="3">
    <source>
        <dbReference type="EMBL" id="KAJ0185057.1"/>
    </source>
</evidence>
<feature type="transmembrane region" description="Helical" evidence="1">
    <location>
        <begin position="151"/>
        <end position="172"/>
    </location>
</feature>
<dbReference type="GO" id="GO:0016020">
    <property type="term" value="C:membrane"/>
    <property type="evidence" value="ECO:0000318"/>
    <property type="project" value="GO_Central"/>
</dbReference>
<sequence>MSANEDDHNIIQVAEKVYKHRNVYRTSKDSSGNNLLHLAARLAPTNKLNLIIGATLQIQHELQWFKEVKRFVCPLSIIQKNSSGETPQMVFTREHKNLVIEGKKWMKSTAESCTITVALITTIVLAAAITLPGGNKEETGIPMFTNHTAFTIFAISYVISLFAAVTSLLMFLSILNAHYAEQDFLLKLPTKLIIGLSTLFISTTTMVVVVATTLYIVFGQSNSQILIPIAVLTCLPITSFVILQFPLVIDLMSATYGRSIFRKDARY</sequence>
<keyword evidence="4" id="KW-1185">Reference proteome</keyword>
<gene>
    <name evidence="3" type="ORF">LSAT_V11C900490890</name>
</gene>
<feature type="transmembrane region" description="Helical" evidence="1">
    <location>
        <begin position="192"/>
        <end position="218"/>
    </location>
</feature>
<reference evidence="3 4" key="1">
    <citation type="journal article" date="2017" name="Nat. Commun.">
        <title>Genome assembly with in vitro proximity ligation data and whole-genome triplication in lettuce.</title>
        <authorList>
            <person name="Reyes-Chin-Wo S."/>
            <person name="Wang Z."/>
            <person name="Yang X."/>
            <person name="Kozik A."/>
            <person name="Arikit S."/>
            <person name="Song C."/>
            <person name="Xia L."/>
            <person name="Froenicke L."/>
            <person name="Lavelle D.O."/>
            <person name="Truco M.J."/>
            <person name="Xia R."/>
            <person name="Zhu S."/>
            <person name="Xu C."/>
            <person name="Xu H."/>
            <person name="Xu X."/>
            <person name="Cox K."/>
            <person name="Korf I."/>
            <person name="Meyers B.C."/>
            <person name="Michelmore R.W."/>
        </authorList>
    </citation>
    <scope>NUCLEOTIDE SEQUENCE [LARGE SCALE GENOMIC DNA]</scope>
    <source>
        <strain evidence="4">cv. Salinas</strain>
        <tissue evidence="3">Seedlings</tissue>
    </source>
</reference>
<feature type="transmembrane region" description="Helical" evidence="1">
    <location>
        <begin position="113"/>
        <end position="131"/>
    </location>
</feature>
<keyword evidence="1" id="KW-0812">Transmembrane</keyword>
<keyword evidence="1" id="KW-0472">Membrane</keyword>
<organism evidence="3 4">
    <name type="scientific">Lactuca sativa</name>
    <name type="common">Garden lettuce</name>
    <dbReference type="NCBI Taxonomy" id="4236"/>
    <lineage>
        <taxon>Eukaryota</taxon>
        <taxon>Viridiplantae</taxon>
        <taxon>Streptophyta</taxon>
        <taxon>Embryophyta</taxon>
        <taxon>Tracheophyta</taxon>
        <taxon>Spermatophyta</taxon>
        <taxon>Magnoliopsida</taxon>
        <taxon>eudicotyledons</taxon>
        <taxon>Gunneridae</taxon>
        <taxon>Pentapetalae</taxon>
        <taxon>asterids</taxon>
        <taxon>campanulids</taxon>
        <taxon>Asterales</taxon>
        <taxon>Asteraceae</taxon>
        <taxon>Cichorioideae</taxon>
        <taxon>Cichorieae</taxon>
        <taxon>Lactucinae</taxon>
        <taxon>Lactuca</taxon>
    </lineage>
</organism>
<dbReference type="Proteomes" id="UP000235145">
    <property type="component" value="Unassembled WGS sequence"/>
</dbReference>
<protein>
    <recommendedName>
        <fullName evidence="2">PGG domain-containing protein</fullName>
    </recommendedName>
</protein>